<name>A0A679FPH1_9BACL</name>
<gene>
    <name evidence="1" type="ORF">GsuE55_27760</name>
</gene>
<keyword evidence="2" id="KW-1185">Reference proteome</keyword>
<dbReference type="EMBL" id="AP022557">
    <property type="protein sequence ID" value="BBW97943.1"/>
    <property type="molecule type" value="Genomic_DNA"/>
</dbReference>
<evidence type="ECO:0000313" key="1">
    <source>
        <dbReference type="EMBL" id="BBW97943.1"/>
    </source>
</evidence>
<dbReference type="AlphaFoldDB" id="A0A679FPH1"/>
<sequence>MLFIEKTLSNVNVSSIAKIRSIIQESNVPDFNDSPIAVKIAPKIKNVIFPQSINKPESVTKHLYNGRKPLIR</sequence>
<evidence type="ECO:0000313" key="2">
    <source>
        <dbReference type="Proteomes" id="UP000501421"/>
    </source>
</evidence>
<accession>A0A679FPH1</accession>
<proteinExistence type="predicted"/>
<dbReference type="Proteomes" id="UP000501421">
    <property type="component" value="Chromosome"/>
</dbReference>
<organism evidence="1 2">
    <name type="scientific">Geobacillus subterraneus</name>
    <dbReference type="NCBI Taxonomy" id="129338"/>
    <lineage>
        <taxon>Bacteria</taxon>
        <taxon>Bacillati</taxon>
        <taxon>Bacillota</taxon>
        <taxon>Bacilli</taxon>
        <taxon>Bacillales</taxon>
        <taxon>Anoxybacillaceae</taxon>
        <taxon>Geobacillus</taxon>
    </lineage>
</organism>
<protein>
    <submittedName>
        <fullName evidence="1">Uncharacterized protein</fullName>
    </submittedName>
</protein>
<reference evidence="2" key="1">
    <citation type="journal article" date="2020" name="Microbiol. Resour. Announc.">
        <title>Complete Genome Sequence of Geobacillus sp. Strain E55-1, Isolated from Mine Geyser in Japan.</title>
        <authorList>
            <person name="Miyazaki K."/>
            <person name="Hase E."/>
            <person name="Tokito N."/>
        </authorList>
    </citation>
    <scope>NUCLEOTIDE SEQUENCE [LARGE SCALE GENOMIC DNA]</scope>
    <source>
        <strain evidence="2">E55-1</strain>
    </source>
</reference>